<sequence>MKKLFKSLAILGIFGSLMSTQAIAKPLEATNYDFSFEGIFGTFDRAQLQRGLQVYQEVCAACHSLKRVAYRNLSEPGGPEFSVAQIKAFAAQADVTDGPNEEGEMFQRPGRPSDRFVSPFPNDEAAKASNNGAFPPDLSLITKARAGWHGTPKSLYTYSLFNGSGGPEYVASLLSGYGREAPDGLEKDGLSYNPFFYGRWIAMSSPLSEDGVEYGDGTKATVEQQAKDVAVFLTWAAEPKMEERKRLGLMVLLYMAIFTAMLYLVKKAVWSKVEH</sequence>
<keyword evidence="7" id="KW-0479">Metal-binding</keyword>
<reference evidence="16" key="1">
    <citation type="submission" date="2018-06" db="EMBL/GenBank/DDBJ databases">
        <authorList>
            <person name="Zhirakovskaya E."/>
        </authorList>
    </citation>
    <scope>NUCLEOTIDE SEQUENCE</scope>
</reference>
<dbReference type="SUPFAM" id="SSF81496">
    <property type="entry name" value="Cytochrome c1 subunit of cytochrome bc1 complex (Ubiquinol-cytochrome c reductase), transmembrane anchor"/>
    <property type="match status" value="1"/>
</dbReference>
<proteinExistence type="inferred from homology"/>
<keyword evidence="12" id="KW-0496">Mitochondrion</keyword>
<dbReference type="PRINTS" id="PR00603">
    <property type="entry name" value="CYTOCHROMEC1"/>
</dbReference>
<evidence type="ECO:0000256" key="13">
    <source>
        <dbReference type="ARBA" id="ARBA00023136"/>
    </source>
</evidence>
<dbReference type="PANTHER" id="PTHR10266">
    <property type="entry name" value="CYTOCHROME C1"/>
    <property type="match status" value="1"/>
</dbReference>
<evidence type="ECO:0000256" key="10">
    <source>
        <dbReference type="ARBA" id="ARBA00022989"/>
    </source>
</evidence>
<dbReference type="AlphaFoldDB" id="A0A3B0RUU8"/>
<evidence type="ECO:0000256" key="4">
    <source>
        <dbReference type="ARBA" id="ARBA00022617"/>
    </source>
</evidence>
<feature type="domain" description="Cytochrome c" evidence="15">
    <location>
        <begin position="46"/>
        <end position="237"/>
    </location>
</feature>
<dbReference type="InterPro" id="IPR009056">
    <property type="entry name" value="Cyt_c-like_dom"/>
</dbReference>
<dbReference type="InterPro" id="IPR021157">
    <property type="entry name" value="Cyt_c1_TM_anchor_C"/>
</dbReference>
<evidence type="ECO:0000256" key="7">
    <source>
        <dbReference type="ARBA" id="ARBA00022723"/>
    </source>
</evidence>
<keyword evidence="13 14" id="KW-0472">Membrane</keyword>
<evidence type="ECO:0000256" key="14">
    <source>
        <dbReference type="SAM" id="Phobius"/>
    </source>
</evidence>
<evidence type="ECO:0000256" key="9">
    <source>
        <dbReference type="ARBA" id="ARBA00022982"/>
    </source>
</evidence>
<keyword evidence="11" id="KW-0408">Iron</keyword>
<dbReference type="GO" id="GO:0006122">
    <property type="term" value="P:mitochondrial electron transport, ubiquinol to cytochrome c"/>
    <property type="evidence" value="ECO:0007669"/>
    <property type="project" value="TreeGrafter"/>
</dbReference>
<dbReference type="GO" id="GO:0009055">
    <property type="term" value="F:electron transfer activity"/>
    <property type="evidence" value="ECO:0007669"/>
    <property type="project" value="InterPro"/>
</dbReference>
<dbReference type="GO" id="GO:0005743">
    <property type="term" value="C:mitochondrial inner membrane"/>
    <property type="evidence" value="ECO:0007669"/>
    <property type="project" value="UniProtKB-SubCell"/>
</dbReference>
<dbReference type="GO" id="GO:0020037">
    <property type="term" value="F:heme binding"/>
    <property type="evidence" value="ECO:0007669"/>
    <property type="project" value="InterPro"/>
</dbReference>
<keyword evidence="8" id="KW-0999">Mitochondrion inner membrane</keyword>
<evidence type="ECO:0000256" key="1">
    <source>
        <dbReference type="ARBA" id="ARBA00004273"/>
    </source>
</evidence>
<protein>
    <submittedName>
        <fullName evidence="16">Ubiquinol-cytochrome C reductase, cytochrome C1 subunit</fullName>
    </submittedName>
</protein>
<evidence type="ECO:0000256" key="5">
    <source>
        <dbReference type="ARBA" id="ARBA00022660"/>
    </source>
</evidence>
<dbReference type="GO" id="GO:0046872">
    <property type="term" value="F:metal ion binding"/>
    <property type="evidence" value="ECO:0007669"/>
    <property type="project" value="UniProtKB-KW"/>
</dbReference>
<dbReference type="Gene3D" id="1.10.760.10">
    <property type="entry name" value="Cytochrome c-like domain"/>
    <property type="match status" value="1"/>
</dbReference>
<gene>
    <name evidence="16" type="ORF">MNBD_ALPHA08-1913</name>
</gene>
<dbReference type="Gene3D" id="1.20.5.100">
    <property type="entry name" value="Cytochrome c1, transmembrane anchor, C-terminal"/>
    <property type="match status" value="1"/>
</dbReference>
<evidence type="ECO:0000313" key="16">
    <source>
        <dbReference type="EMBL" id="VAV88273.1"/>
    </source>
</evidence>
<organism evidence="16">
    <name type="scientific">hydrothermal vent metagenome</name>
    <dbReference type="NCBI Taxonomy" id="652676"/>
    <lineage>
        <taxon>unclassified sequences</taxon>
        <taxon>metagenomes</taxon>
        <taxon>ecological metagenomes</taxon>
    </lineage>
</organism>
<evidence type="ECO:0000256" key="12">
    <source>
        <dbReference type="ARBA" id="ARBA00023128"/>
    </source>
</evidence>
<dbReference type="Pfam" id="PF02167">
    <property type="entry name" value="Cytochrom_C1"/>
    <property type="match status" value="1"/>
</dbReference>
<evidence type="ECO:0000256" key="11">
    <source>
        <dbReference type="ARBA" id="ARBA00023004"/>
    </source>
</evidence>
<dbReference type="EMBL" id="UOEC01000041">
    <property type="protein sequence ID" value="VAV88273.1"/>
    <property type="molecule type" value="Genomic_DNA"/>
</dbReference>
<keyword evidence="4" id="KW-0349">Heme</keyword>
<keyword evidence="6 14" id="KW-0812">Transmembrane</keyword>
<dbReference type="InterPro" id="IPR036909">
    <property type="entry name" value="Cyt_c-like_dom_sf"/>
</dbReference>
<keyword evidence="5" id="KW-0679">Respiratory chain</keyword>
<evidence type="ECO:0000259" key="15">
    <source>
        <dbReference type="PROSITE" id="PS51007"/>
    </source>
</evidence>
<dbReference type="SUPFAM" id="SSF46626">
    <property type="entry name" value="Cytochrome c"/>
    <property type="match status" value="1"/>
</dbReference>
<comment type="similarity">
    <text evidence="2">Belongs to the cytochrome c family.</text>
</comment>
<evidence type="ECO:0000256" key="6">
    <source>
        <dbReference type="ARBA" id="ARBA00022692"/>
    </source>
</evidence>
<keyword evidence="3" id="KW-0813">Transport</keyword>
<comment type="subcellular location">
    <subcellularLocation>
        <location evidence="1">Mitochondrion inner membrane</location>
    </subcellularLocation>
</comment>
<evidence type="ECO:0000256" key="2">
    <source>
        <dbReference type="ARBA" id="ARBA00006488"/>
    </source>
</evidence>
<dbReference type="PANTHER" id="PTHR10266:SF3">
    <property type="entry name" value="CYTOCHROME C1, HEME PROTEIN, MITOCHONDRIAL"/>
    <property type="match status" value="1"/>
</dbReference>
<accession>A0A3B0RUU8</accession>
<feature type="transmembrane region" description="Helical" evidence="14">
    <location>
        <begin position="247"/>
        <end position="265"/>
    </location>
</feature>
<dbReference type="PROSITE" id="PS51007">
    <property type="entry name" value="CYTC"/>
    <property type="match status" value="1"/>
</dbReference>
<name>A0A3B0RUU8_9ZZZZ</name>
<keyword evidence="9" id="KW-0249">Electron transport</keyword>
<keyword evidence="10 14" id="KW-1133">Transmembrane helix</keyword>
<evidence type="ECO:0000256" key="3">
    <source>
        <dbReference type="ARBA" id="ARBA00022448"/>
    </source>
</evidence>
<evidence type="ECO:0000256" key="8">
    <source>
        <dbReference type="ARBA" id="ARBA00022792"/>
    </source>
</evidence>
<dbReference type="InterPro" id="IPR002326">
    <property type="entry name" value="Cyt_c1"/>
</dbReference>